<dbReference type="PANTHER" id="PTHR12663">
    <property type="entry name" value="ANDROGEN INDUCED INHIBITOR OF PROLIFERATION AS3 / PDS5-RELATED"/>
    <property type="match status" value="1"/>
</dbReference>
<evidence type="ECO:0000256" key="2">
    <source>
        <dbReference type="ARBA" id="ARBA00022763"/>
    </source>
</evidence>
<evidence type="ECO:0000256" key="3">
    <source>
        <dbReference type="ARBA" id="ARBA00023204"/>
    </source>
</evidence>
<keyword evidence="4" id="KW-0539">Nucleus</keyword>
<evidence type="ECO:0000313" key="6">
    <source>
        <dbReference type="EMBL" id="EPS63050.1"/>
    </source>
</evidence>
<dbReference type="SUPFAM" id="SSF63748">
    <property type="entry name" value="Tudor/PWWP/MBT"/>
    <property type="match status" value="1"/>
</dbReference>
<keyword evidence="3" id="KW-0234">DNA repair</keyword>
<name>S8C8C9_9LAMI</name>
<dbReference type="InterPro" id="IPR039776">
    <property type="entry name" value="Pds5"/>
</dbReference>
<protein>
    <recommendedName>
        <fullName evidence="8">Tudor domain-containing protein</fullName>
    </recommendedName>
</protein>
<comment type="caution">
    <text evidence="6">The sequence shown here is derived from an EMBL/GenBank/DDBJ whole genome shotgun (WGS) entry which is preliminary data.</text>
</comment>
<sequence>KPKKLTNSSSVGTGKDSDSGSSKKEKSKIGAALQKCATTPKEDSGGPGEDVVGRKINVWWPMDEKYYPGTVKSFDVVKKKHVILYDDGDVEILRLDKERWKLIESSKNPAHRAAALLVKEEDHLDRKGKKVEARSKLKIRTKHLCLKRKGVGPLETV</sequence>
<evidence type="ECO:0000313" key="7">
    <source>
        <dbReference type="Proteomes" id="UP000015453"/>
    </source>
</evidence>
<dbReference type="GO" id="GO:0006281">
    <property type="term" value="P:DNA repair"/>
    <property type="evidence" value="ECO:0007669"/>
    <property type="project" value="UniProtKB-KW"/>
</dbReference>
<dbReference type="AlphaFoldDB" id="S8C8C9"/>
<dbReference type="PANTHER" id="PTHR12663:SF0">
    <property type="entry name" value="PRECOCIOUS DISSOCIATION OF SISTERS 5, ISOFORM A"/>
    <property type="match status" value="1"/>
</dbReference>
<dbReference type="GO" id="GO:0005634">
    <property type="term" value="C:nucleus"/>
    <property type="evidence" value="ECO:0007669"/>
    <property type="project" value="UniProtKB-SubCell"/>
</dbReference>
<dbReference type="OrthoDB" id="894386at2759"/>
<keyword evidence="7" id="KW-1185">Reference proteome</keyword>
<evidence type="ECO:0000256" key="1">
    <source>
        <dbReference type="ARBA" id="ARBA00004123"/>
    </source>
</evidence>
<evidence type="ECO:0000256" key="5">
    <source>
        <dbReference type="SAM" id="MobiDB-lite"/>
    </source>
</evidence>
<evidence type="ECO:0000256" key="4">
    <source>
        <dbReference type="ARBA" id="ARBA00023242"/>
    </source>
</evidence>
<keyword evidence="2" id="KW-0227">DNA damage</keyword>
<dbReference type="Proteomes" id="UP000015453">
    <property type="component" value="Unassembled WGS sequence"/>
</dbReference>
<organism evidence="6 7">
    <name type="scientific">Genlisea aurea</name>
    <dbReference type="NCBI Taxonomy" id="192259"/>
    <lineage>
        <taxon>Eukaryota</taxon>
        <taxon>Viridiplantae</taxon>
        <taxon>Streptophyta</taxon>
        <taxon>Embryophyta</taxon>
        <taxon>Tracheophyta</taxon>
        <taxon>Spermatophyta</taxon>
        <taxon>Magnoliopsida</taxon>
        <taxon>eudicotyledons</taxon>
        <taxon>Gunneridae</taxon>
        <taxon>Pentapetalae</taxon>
        <taxon>asterids</taxon>
        <taxon>lamiids</taxon>
        <taxon>Lamiales</taxon>
        <taxon>Lentibulariaceae</taxon>
        <taxon>Genlisea</taxon>
    </lineage>
</organism>
<dbReference type="GO" id="GO:0007064">
    <property type="term" value="P:mitotic sister chromatid cohesion"/>
    <property type="evidence" value="ECO:0007669"/>
    <property type="project" value="InterPro"/>
</dbReference>
<reference evidence="6 7" key="1">
    <citation type="journal article" date="2013" name="BMC Genomics">
        <title>The miniature genome of a carnivorous plant Genlisea aurea contains a low number of genes and short non-coding sequences.</title>
        <authorList>
            <person name="Leushkin E.V."/>
            <person name="Sutormin R.A."/>
            <person name="Nabieva E.R."/>
            <person name="Penin A.A."/>
            <person name="Kondrashov A.S."/>
            <person name="Logacheva M.D."/>
        </authorList>
    </citation>
    <scope>NUCLEOTIDE SEQUENCE [LARGE SCALE GENOMIC DNA]</scope>
</reference>
<comment type="subcellular location">
    <subcellularLocation>
        <location evidence="1">Nucleus</location>
    </subcellularLocation>
</comment>
<dbReference type="GO" id="GO:0000785">
    <property type="term" value="C:chromatin"/>
    <property type="evidence" value="ECO:0007669"/>
    <property type="project" value="TreeGrafter"/>
</dbReference>
<gene>
    <name evidence="6" type="ORF">M569_11739</name>
</gene>
<dbReference type="EMBL" id="AUSU01005730">
    <property type="protein sequence ID" value="EPS63050.1"/>
    <property type="molecule type" value="Genomic_DNA"/>
</dbReference>
<evidence type="ECO:0008006" key="8">
    <source>
        <dbReference type="Google" id="ProtNLM"/>
    </source>
</evidence>
<feature type="region of interest" description="Disordered" evidence="5">
    <location>
        <begin position="1"/>
        <end position="51"/>
    </location>
</feature>
<dbReference type="CDD" id="cd20404">
    <property type="entry name" value="Tudor_Agenet_AtEML-like"/>
    <property type="match status" value="1"/>
</dbReference>
<feature type="compositionally biased region" description="Basic and acidic residues" evidence="5">
    <location>
        <begin position="15"/>
        <end position="28"/>
    </location>
</feature>
<dbReference type="Gene3D" id="2.30.30.140">
    <property type="match status" value="1"/>
</dbReference>
<proteinExistence type="predicted"/>
<accession>S8C8C9</accession>
<feature type="non-terminal residue" evidence="6">
    <location>
        <position position="1"/>
    </location>
</feature>